<dbReference type="GO" id="GO:0003950">
    <property type="term" value="F:NAD+ poly-ADP-ribosyltransferase activity"/>
    <property type="evidence" value="ECO:0007669"/>
    <property type="project" value="InterPro"/>
</dbReference>
<sequence>MTIENFYIALNKILKHEKLDVDEALFFLEETNDVLNKENIWQFLGLSETMLEETELPFNMTDSIFKAHNRIGKVFAVENVQELSRYKHVCYGAHGTKNDNVLSILSNGFVSSDKVKAVAFSGQMFGEGVYMCRLSQFSKVLNYISSPSTSTPSYAFLMKIGYNKKIDVTSSRSETIQPGELVHAHDIGMYSRDEYVVADSSQIAITHIVEIFEKNN</sequence>
<dbReference type="OrthoDB" id="4640276at2"/>
<dbReference type="KEGG" id="lact:D7I46_01070"/>
<reference evidence="2 3" key="1">
    <citation type="submission" date="2018-09" db="EMBL/GenBank/DDBJ databases">
        <title>Genome sequencing of strain 1JSPR-7.</title>
        <authorList>
            <person name="Heo J."/>
            <person name="Kim S.-J."/>
            <person name="Kwon S.-W."/>
        </authorList>
    </citation>
    <scope>NUCLEOTIDE SEQUENCE [LARGE SCALE GENOMIC DNA]</scope>
    <source>
        <strain evidence="2 3">1JSPR-7</strain>
    </source>
</reference>
<dbReference type="Proteomes" id="UP000269374">
    <property type="component" value="Chromosome"/>
</dbReference>
<accession>A0A387BFB2</accession>
<evidence type="ECO:0000259" key="1">
    <source>
        <dbReference type="Pfam" id="PF00644"/>
    </source>
</evidence>
<name>A0A387BFB2_9LACT</name>
<dbReference type="AlphaFoldDB" id="A0A387BFB2"/>
<dbReference type="InterPro" id="IPR012317">
    <property type="entry name" value="Poly(ADP-ribose)pol_cat_dom"/>
</dbReference>
<organism evidence="2 3">
    <name type="scientific">Lactococcus allomyrinae</name>
    <dbReference type="NCBI Taxonomy" id="2419773"/>
    <lineage>
        <taxon>Bacteria</taxon>
        <taxon>Bacillati</taxon>
        <taxon>Bacillota</taxon>
        <taxon>Bacilli</taxon>
        <taxon>Lactobacillales</taxon>
        <taxon>Streptococcaceae</taxon>
        <taxon>Lactococcus</taxon>
    </lineage>
</organism>
<evidence type="ECO:0000313" key="2">
    <source>
        <dbReference type="EMBL" id="AYF99795.1"/>
    </source>
</evidence>
<protein>
    <recommendedName>
        <fullName evidence="1">PARP catalytic domain-containing protein</fullName>
    </recommendedName>
</protein>
<feature type="domain" description="PARP catalytic" evidence="1">
    <location>
        <begin position="67"/>
        <end position="157"/>
    </location>
</feature>
<proteinExistence type="predicted"/>
<dbReference type="RefSeq" id="WP_120771184.1">
    <property type="nucleotide sequence ID" value="NZ_CP032627.1"/>
</dbReference>
<gene>
    <name evidence="2" type="ORF">D7I46_01070</name>
</gene>
<evidence type="ECO:0000313" key="3">
    <source>
        <dbReference type="Proteomes" id="UP000269374"/>
    </source>
</evidence>
<dbReference type="EMBL" id="CP032627">
    <property type="protein sequence ID" value="AYF99795.1"/>
    <property type="molecule type" value="Genomic_DNA"/>
</dbReference>
<dbReference type="Gene3D" id="3.90.228.10">
    <property type="match status" value="1"/>
</dbReference>
<dbReference type="Pfam" id="PF00644">
    <property type="entry name" value="PARP"/>
    <property type="match status" value="1"/>
</dbReference>
<dbReference type="SUPFAM" id="SSF56399">
    <property type="entry name" value="ADP-ribosylation"/>
    <property type="match status" value="1"/>
</dbReference>
<keyword evidence="3" id="KW-1185">Reference proteome</keyword>